<dbReference type="GO" id="GO:1990961">
    <property type="term" value="P:xenobiotic detoxification by transmembrane export across the plasma membrane"/>
    <property type="evidence" value="ECO:0007669"/>
    <property type="project" value="InterPro"/>
</dbReference>
<evidence type="ECO:0000256" key="5">
    <source>
        <dbReference type="ARBA" id="ARBA00023136"/>
    </source>
</evidence>
<feature type="transmembrane region" description="Helical" evidence="6">
    <location>
        <begin position="423"/>
        <end position="445"/>
    </location>
</feature>
<dbReference type="Proteomes" id="UP000825729">
    <property type="component" value="Unassembled WGS sequence"/>
</dbReference>
<organism evidence="7 8">
    <name type="scientific">Aristolochia fimbriata</name>
    <name type="common">White veined hardy Dutchman's pipe vine</name>
    <dbReference type="NCBI Taxonomy" id="158543"/>
    <lineage>
        <taxon>Eukaryota</taxon>
        <taxon>Viridiplantae</taxon>
        <taxon>Streptophyta</taxon>
        <taxon>Embryophyta</taxon>
        <taxon>Tracheophyta</taxon>
        <taxon>Spermatophyta</taxon>
        <taxon>Magnoliopsida</taxon>
        <taxon>Magnoliidae</taxon>
        <taxon>Piperales</taxon>
        <taxon>Aristolochiaceae</taxon>
        <taxon>Aristolochia</taxon>
    </lineage>
</organism>
<gene>
    <name evidence="7" type="ORF">H6P81_018671</name>
</gene>
<feature type="transmembrane region" description="Helical" evidence="6">
    <location>
        <begin position="83"/>
        <end position="105"/>
    </location>
</feature>
<evidence type="ECO:0000256" key="3">
    <source>
        <dbReference type="ARBA" id="ARBA00022692"/>
    </source>
</evidence>
<dbReference type="PANTHER" id="PTHR11206">
    <property type="entry name" value="MULTIDRUG RESISTANCE PROTEIN"/>
    <property type="match status" value="1"/>
</dbReference>
<comment type="caution">
    <text evidence="7">The sequence shown here is derived from an EMBL/GenBank/DDBJ whole genome shotgun (WGS) entry which is preliminary data.</text>
</comment>
<proteinExistence type="inferred from homology"/>
<comment type="similarity">
    <text evidence="2 6">Belongs to the multi antimicrobial extrusion (MATE) (TC 2.A.66.1) family.</text>
</comment>
<dbReference type="Pfam" id="PF01554">
    <property type="entry name" value="MatE"/>
    <property type="match status" value="2"/>
</dbReference>
<feature type="transmembrane region" description="Helical" evidence="6">
    <location>
        <begin position="200"/>
        <end position="223"/>
    </location>
</feature>
<dbReference type="AlphaFoldDB" id="A0AAV7E4T2"/>
<feature type="transmembrane region" description="Helical" evidence="6">
    <location>
        <begin position="393"/>
        <end position="416"/>
    </location>
</feature>
<accession>A0AAV7E4T2</accession>
<keyword evidence="8" id="KW-1185">Reference proteome</keyword>
<dbReference type="CDD" id="cd13132">
    <property type="entry name" value="MATE_eukaryotic"/>
    <property type="match status" value="1"/>
</dbReference>
<sequence length="500" mass="53997">MEGGAAEEPLLLLEAVHGASDGSSDAFEEVLQLKNLPARLWPMAVLWESKLLWRLSAASITVSIFNFMLSLVTQMFVGQLGALQLAGASIASVGIQGLAYGIMLGMASAVQTVCGQAYGARKYSSLGIICQKAIVLHLGAAFLLSFLYWYSGSILRAIGQSSDVAEEGQVFARGLLPQLYAFALNCPLQRFLQAQNIVNPLAFIAVGVLLLHLALTWVVVFVLKYGLLGAALTLSLSWWILVLLTAIYILLSPSCKESWCGFSAKAFTDLWSFLKLTVASACMLCLEVWYNQGLVLISGFLTNPEISLDAISICMNYWNWDMQFMLGLSTAASIRVGNELGARHPKVARFSVIVVVATSTIISLIFSGVVLIFRRLLSRAFTSDTEVIKAVSGLTPLLAISIFLNGIQPILSGVAIGCGWQAVVAYVNLATYYIIGLPIGCVLGFKTSLGIAGIWWGMIIGVLLQTVTLVILTIRTKWNREVDRAMDRLKSSADEASTSA</sequence>
<evidence type="ECO:0000313" key="7">
    <source>
        <dbReference type="EMBL" id="KAG9442817.1"/>
    </source>
</evidence>
<feature type="transmembrane region" description="Helical" evidence="6">
    <location>
        <begin position="350"/>
        <end position="373"/>
    </location>
</feature>
<comment type="caution">
    <text evidence="6">Lacks conserved residue(s) required for the propagation of feature annotation.</text>
</comment>
<dbReference type="GO" id="GO:0015297">
    <property type="term" value="F:antiporter activity"/>
    <property type="evidence" value="ECO:0007669"/>
    <property type="project" value="InterPro"/>
</dbReference>
<protein>
    <recommendedName>
        <fullName evidence="6">Protein DETOXIFICATION</fullName>
    </recommendedName>
    <alternativeName>
        <fullName evidence="6">Multidrug and toxic compound extrusion protein</fullName>
    </alternativeName>
</protein>
<keyword evidence="3 6" id="KW-0812">Transmembrane</keyword>
<evidence type="ECO:0000256" key="1">
    <source>
        <dbReference type="ARBA" id="ARBA00004141"/>
    </source>
</evidence>
<evidence type="ECO:0000256" key="6">
    <source>
        <dbReference type="RuleBase" id="RU004914"/>
    </source>
</evidence>
<comment type="subcellular location">
    <subcellularLocation>
        <location evidence="1">Membrane</location>
        <topology evidence="1">Multi-pass membrane protein</topology>
    </subcellularLocation>
</comment>
<evidence type="ECO:0000256" key="4">
    <source>
        <dbReference type="ARBA" id="ARBA00022989"/>
    </source>
</evidence>
<reference evidence="7 8" key="1">
    <citation type="submission" date="2021-07" db="EMBL/GenBank/DDBJ databases">
        <title>The Aristolochia fimbriata genome: insights into angiosperm evolution, floral development and chemical biosynthesis.</title>
        <authorList>
            <person name="Jiao Y."/>
        </authorList>
    </citation>
    <scope>NUCLEOTIDE SEQUENCE [LARGE SCALE GENOMIC DNA]</scope>
    <source>
        <strain evidence="7">IBCAS-2021</strain>
        <tissue evidence="7">Leaf</tissue>
    </source>
</reference>
<dbReference type="GO" id="GO:0042910">
    <property type="term" value="F:xenobiotic transmembrane transporter activity"/>
    <property type="evidence" value="ECO:0007669"/>
    <property type="project" value="InterPro"/>
</dbReference>
<dbReference type="EMBL" id="JAINDJ010000007">
    <property type="protein sequence ID" value="KAG9442817.1"/>
    <property type="molecule type" value="Genomic_DNA"/>
</dbReference>
<evidence type="ECO:0000313" key="8">
    <source>
        <dbReference type="Proteomes" id="UP000825729"/>
    </source>
</evidence>
<feature type="transmembrane region" description="Helical" evidence="6">
    <location>
        <begin position="229"/>
        <end position="251"/>
    </location>
</feature>
<dbReference type="InterPro" id="IPR002528">
    <property type="entry name" value="MATE_fam"/>
</dbReference>
<feature type="transmembrane region" description="Helical" evidence="6">
    <location>
        <begin position="451"/>
        <end position="474"/>
    </location>
</feature>
<keyword evidence="4 6" id="KW-1133">Transmembrane helix</keyword>
<evidence type="ECO:0000256" key="2">
    <source>
        <dbReference type="ARBA" id="ARBA00010199"/>
    </source>
</evidence>
<feature type="transmembrane region" description="Helical" evidence="6">
    <location>
        <begin position="51"/>
        <end position="77"/>
    </location>
</feature>
<name>A0AAV7E4T2_ARIFI</name>
<feature type="transmembrane region" description="Helical" evidence="6">
    <location>
        <begin position="126"/>
        <end position="150"/>
    </location>
</feature>
<dbReference type="NCBIfam" id="TIGR00797">
    <property type="entry name" value="matE"/>
    <property type="match status" value="1"/>
</dbReference>
<keyword evidence="5 6" id="KW-0472">Membrane</keyword>
<dbReference type="GO" id="GO:0016020">
    <property type="term" value="C:membrane"/>
    <property type="evidence" value="ECO:0007669"/>
    <property type="project" value="UniProtKB-SubCell"/>
</dbReference>
<dbReference type="InterPro" id="IPR045069">
    <property type="entry name" value="MATE_euk"/>
</dbReference>